<accession>A0ABS5TQK7</accession>
<evidence type="ECO:0008006" key="4">
    <source>
        <dbReference type="Google" id="ProtNLM"/>
    </source>
</evidence>
<evidence type="ECO:0000313" key="2">
    <source>
        <dbReference type="EMBL" id="MBT0773198.1"/>
    </source>
</evidence>
<dbReference type="Gene3D" id="1.20.1250.20">
    <property type="entry name" value="MFS general substrate transporter like domains"/>
    <property type="match status" value="1"/>
</dbReference>
<proteinExistence type="predicted"/>
<comment type="caution">
    <text evidence="2">The sequence shown here is derived from an EMBL/GenBank/DDBJ whole genome shotgun (WGS) entry which is preliminary data.</text>
</comment>
<feature type="transmembrane region" description="Helical" evidence="1">
    <location>
        <begin position="352"/>
        <end position="371"/>
    </location>
</feature>
<dbReference type="EMBL" id="JAHBAY010000016">
    <property type="protein sequence ID" value="MBT0773198.1"/>
    <property type="molecule type" value="Genomic_DNA"/>
</dbReference>
<dbReference type="InterPro" id="IPR036259">
    <property type="entry name" value="MFS_trans_sf"/>
</dbReference>
<feature type="transmembrane region" description="Helical" evidence="1">
    <location>
        <begin position="377"/>
        <end position="398"/>
    </location>
</feature>
<feature type="transmembrane region" description="Helical" evidence="1">
    <location>
        <begin position="104"/>
        <end position="125"/>
    </location>
</feature>
<feature type="transmembrane region" description="Helical" evidence="1">
    <location>
        <begin position="45"/>
        <end position="62"/>
    </location>
</feature>
<sequence length="421" mass="41762">MREGDVRAGRAVVWLFCAVTAGVNVPNALVPQYASRYDLPPDGQALLLSIYMATLVGTLLLLARRPRPGGARRLLLAAGVVSILADTLIGLGALAFGFVLAGRVLAGLAMALGTSAAAGLALAHLGERGRTAIGTGTVLGSLAGNLGAGAVAAAGGAVLVTVPFVHAVLTGVVLAGAAVLVPGGDVLRGTARRGAVPGEWSGTSAGVREIPPAVVLPVYSPRQRVAGYIVGAASWLAAGLVLALVPAAVRQARPDSSPVEYMLPCAALLVTAWLAQRALAPRLHRVRAWAVSAGIVAGTTAVALSLTGGSLPLVTAACALLGLAQGPAYTLGMITVTNRLGPAEQATVTARYAAWAYSTCAAGVLVTGVLAARIGLPAGLCLVAVSAAVAGVVATGLAGRARSAEARALDELAVTALRPAG</sequence>
<dbReference type="SUPFAM" id="SSF103473">
    <property type="entry name" value="MFS general substrate transporter"/>
    <property type="match status" value="1"/>
</dbReference>
<keyword evidence="1" id="KW-0812">Transmembrane</keyword>
<name>A0ABS5TQK7_9ACTN</name>
<feature type="transmembrane region" description="Helical" evidence="1">
    <location>
        <begin position="261"/>
        <end position="279"/>
    </location>
</feature>
<organism evidence="2 3">
    <name type="scientific">Kineosporia corallincola</name>
    <dbReference type="NCBI Taxonomy" id="2835133"/>
    <lineage>
        <taxon>Bacteria</taxon>
        <taxon>Bacillati</taxon>
        <taxon>Actinomycetota</taxon>
        <taxon>Actinomycetes</taxon>
        <taxon>Kineosporiales</taxon>
        <taxon>Kineosporiaceae</taxon>
        <taxon>Kineosporia</taxon>
    </lineage>
</organism>
<feature type="transmembrane region" description="Helical" evidence="1">
    <location>
        <begin position="74"/>
        <end position="98"/>
    </location>
</feature>
<feature type="transmembrane region" description="Helical" evidence="1">
    <location>
        <begin position="313"/>
        <end position="331"/>
    </location>
</feature>
<dbReference type="Proteomes" id="UP001197247">
    <property type="component" value="Unassembled WGS sequence"/>
</dbReference>
<feature type="transmembrane region" description="Helical" evidence="1">
    <location>
        <begin position="12"/>
        <end position="33"/>
    </location>
</feature>
<reference evidence="2 3" key="1">
    <citation type="submission" date="2021-05" db="EMBL/GenBank/DDBJ databases">
        <title>Kineosporia and Streptomyces sp. nov. two new marine actinobacteria isolated from Coral.</title>
        <authorList>
            <person name="Buangrab K."/>
            <person name="Sutthacheep M."/>
            <person name="Yeemin T."/>
            <person name="Harunari E."/>
            <person name="Igarashi Y."/>
            <person name="Kanchanasin P."/>
            <person name="Tanasupawat S."/>
            <person name="Phongsopitanun W."/>
        </authorList>
    </citation>
    <scope>NUCLEOTIDE SEQUENCE [LARGE SCALE GENOMIC DNA]</scope>
    <source>
        <strain evidence="2 3">J2-2</strain>
    </source>
</reference>
<gene>
    <name evidence="2" type="ORF">KIH74_29915</name>
</gene>
<protein>
    <recommendedName>
        <fullName evidence="4">MFS transporter</fullName>
    </recommendedName>
</protein>
<feature type="transmembrane region" description="Helical" evidence="1">
    <location>
        <begin position="137"/>
        <end position="158"/>
    </location>
</feature>
<keyword evidence="3" id="KW-1185">Reference proteome</keyword>
<keyword evidence="1" id="KW-0472">Membrane</keyword>
<feature type="transmembrane region" description="Helical" evidence="1">
    <location>
        <begin position="164"/>
        <end position="183"/>
    </location>
</feature>
<feature type="transmembrane region" description="Helical" evidence="1">
    <location>
        <begin position="225"/>
        <end position="249"/>
    </location>
</feature>
<evidence type="ECO:0000313" key="3">
    <source>
        <dbReference type="Proteomes" id="UP001197247"/>
    </source>
</evidence>
<feature type="transmembrane region" description="Helical" evidence="1">
    <location>
        <begin position="286"/>
        <end position="307"/>
    </location>
</feature>
<dbReference type="RefSeq" id="WP_214159739.1">
    <property type="nucleotide sequence ID" value="NZ_JAHBAY010000016.1"/>
</dbReference>
<keyword evidence="1" id="KW-1133">Transmembrane helix</keyword>
<evidence type="ECO:0000256" key="1">
    <source>
        <dbReference type="SAM" id="Phobius"/>
    </source>
</evidence>